<dbReference type="InParanoid" id="A0A0C3AFC9"/>
<dbReference type="OrthoDB" id="2355984at2759"/>
<reference evidence="2" key="2">
    <citation type="submission" date="2015-01" db="EMBL/GenBank/DDBJ databases">
        <title>Evolutionary Origins and Diversification of the Mycorrhizal Mutualists.</title>
        <authorList>
            <consortium name="DOE Joint Genome Institute"/>
            <consortium name="Mycorrhizal Genomics Consortium"/>
            <person name="Kohler A."/>
            <person name="Kuo A."/>
            <person name="Nagy L.G."/>
            <person name="Floudas D."/>
            <person name="Copeland A."/>
            <person name="Barry K.W."/>
            <person name="Cichocki N."/>
            <person name="Veneault-Fourrey C."/>
            <person name="LaButti K."/>
            <person name="Lindquist E.A."/>
            <person name="Lipzen A."/>
            <person name="Lundell T."/>
            <person name="Morin E."/>
            <person name="Murat C."/>
            <person name="Riley R."/>
            <person name="Ohm R."/>
            <person name="Sun H."/>
            <person name="Tunlid A."/>
            <person name="Henrissat B."/>
            <person name="Grigoriev I.V."/>
            <person name="Hibbett D.S."/>
            <person name="Martin F."/>
        </authorList>
    </citation>
    <scope>NUCLEOTIDE SEQUENCE [LARGE SCALE GENOMIC DNA]</scope>
    <source>
        <strain evidence="2">F 1598</strain>
    </source>
</reference>
<sequence length="151" mass="17320">MVQNYTADLKHALWSLQSAGALPPFPKSEWKHVLSGTAVNLDAVFSGLKPSKIVQTHGDWTIAWNSTSSAILCAFPHRAFELQQYSEYILQFFEAFPYSHSKVINLNKAIHRYTREVKHIELSEVGRFWHLEARYLQEDSAGNRTGTRKEK</sequence>
<gene>
    <name evidence="1" type="ORF">PILCRDRAFT_81817</name>
</gene>
<dbReference type="EMBL" id="KN833127">
    <property type="protein sequence ID" value="KIM72503.1"/>
    <property type="molecule type" value="Genomic_DNA"/>
</dbReference>
<keyword evidence="2" id="KW-1185">Reference proteome</keyword>
<name>A0A0C3AFC9_PILCF</name>
<proteinExistence type="predicted"/>
<protein>
    <submittedName>
        <fullName evidence="1">Uncharacterized protein</fullName>
    </submittedName>
</protein>
<accession>A0A0C3AFC9</accession>
<dbReference type="HOGENOM" id="CLU_133581_1_0_1"/>
<dbReference type="Proteomes" id="UP000054166">
    <property type="component" value="Unassembled WGS sequence"/>
</dbReference>
<reference evidence="1 2" key="1">
    <citation type="submission" date="2014-04" db="EMBL/GenBank/DDBJ databases">
        <authorList>
            <consortium name="DOE Joint Genome Institute"/>
            <person name="Kuo A."/>
            <person name="Tarkka M."/>
            <person name="Buscot F."/>
            <person name="Kohler A."/>
            <person name="Nagy L.G."/>
            <person name="Floudas D."/>
            <person name="Copeland A."/>
            <person name="Barry K.W."/>
            <person name="Cichocki N."/>
            <person name="Veneault-Fourrey C."/>
            <person name="LaButti K."/>
            <person name="Lindquist E.A."/>
            <person name="Lipzen A."/>
            <person name="Lundell T."/>
            <person name="Morin E."/>
            <person name="Murat C."/>
            <person name="Sun H."/>
            <person name="Tunlid A."/>
            <person name="Henrissat B."/>
            <person name="Grigoriev I.V."/>
            <person name="Hibbett D.S."/>
            <person name="Martin F."/>
            <person name="Nordberg H.P."/>
            <person name="Cantor M.N."/>
            <person name="Hua S.X."/>
        </authorList>
    </citation>
    <scope>NUCLEOTIDE SEQUENCE [LARGE SCALE GENOMIC DNA]</scope>
    <source>
        <strain evidence="1 2">F 1598</strain>
    </source>
</reference>
<evidence type="ECO:0000313" key="2">
    <source>
        <dbReference type="Proteomes" id="UP000054166"/>
    </source>
</evidence>
<dbReference type="AlphaFoldDB" id="A0A0C3AFC9"/>
<organism evidence="1 2">
    <name type="scientific">Piloderma croceum (strain F 1598)</name>
    <dbReference type="NCBI Taxonomy" id="765440"/>
    <lineage>
        <taxon>Eukaryota</taxon>
        <taxon>Fungi</taxon>
        <taxon>Dikarya</taxon>
        <taxon>Basidiomycota</taxon>
        <taxon>Agaricomycotina</taxon>
        <taxon>Agaricomycetes</taxon>
        <taxon>Agaricomycetidae</taxon>
        <taxon>Atheliales</taxon>
        <taxon>Atheliaceae</taxon>
        <taxon>Piloderma</taxon>
    </lineage>
</organism>
<evidence type="ECO:0000313" key="1">
    <source>
        <dbReference type="EMBL" id="KIM72503.1"/>
    </source>
</evidence>
<dbReference type="STRING" id="765440.A0A0C3AFC9"/>